<dbReference type="Gene3D" id="2.60.120.10">
    <property type="entry name" value="Jelly Rolls"/>
    <property type="match status" value="1"/>
</dbReference>
<dbReference type="CDD" id="cd20293">
    <property type="entry name" value="cupin_HutD_N"/>
    <property type="match status" value="1"/>
</dbReference>
<organism evidence="1 2">
    <name type="scientific">Symbiopectobacterium purcellii</name>
    <dbReference type="NCBI Taxonomy" id="2871826"/>
    <lineage>
        <taxon>Bacteria</taxon>
        <taxon>Pseudomonadati</taxon>
        <taxon>Pseudomonadota</taxon>
        <taxon>Gammaproteobacteria</taxon>
        <taxon>Enterobacterales</taxon>
        <taxon>Enterobacteriaceae</taxon>
    </lineage>
</organism>
<keyword evidence="2" id="KW-1185">Reference proteome</keyword>
<dbReference type="SUPFAM" id="SSF51182">
    <property type="entry name" value="RmlC-like cupins"/>
    <property type="match status" value="1"/>
</dbReference>
<accession>A0ABX9AKV1</accession>
<dbReference type="InterPro" id="IPR014710">
    <property type="entry name" value="RmlC-like_jellyroll"/>
</dbReference>
<dbReference type="PANTHER" id="PTHR37943">
    <property type="entry name" value="PROTEIN VES"/>
    <property type="match status" value="1"/>
</dbReference>
<dbReference type="InterPro" id="IPR010282">
    <property type="entry name" value="Uncharacterised_HutD/Ves"/>
</dbReference>
<evidence type="ECO:0000313" key="2">
    <source>
        <dbReference type="Proteomes" id="UP000825886"/>
    </source>
</evidence>
<dbReference type="InterPro" id="IPR011051">
    <property type="entry name" value="RmlC_Cupin_sf"/>
</dbReference>
<sequence>MPFFDVNTLPVSRWRNGGGETREIISVAAVGGEGFAWRASIATIAQAGDFSAFPGVDRIITLLEGAGVSLIFPGFSHRLRRGEPLFFAGETPLSATPVVTHGEDTDNRDFNIMTRRDSHYATVMAVRDAMQLGAQEAGVLYVMDGCWRIGEETCQTGQGVWCTSQQPERHLTPLTKDAWLLYTAVFRRESNPLQPSAVGLETAQQAIA</sequence>
<proteinExistence type="predicted"/>
<dbReference type="RefSeq" id="WP_222158488.1">
    <property type="nucleotide sequence ID" value="NZ_CP081864.1"/>
</dbReference>
<dbReference type="Proteomes" id="UP000825886">
    <property type="component" value="Chromosome"/>
</dbReference>
<evidence type="ECO:0000313" key="1">
    <source>
        <dbReference type="EMBL" id="QZN95388.1"/>
    </source>
</evidence>
<reference evidence="1 2" key="1">
    <citation type="submission" date="2021-08" db="EMBL/GenBank/DDBJ databases">
        <title>Culture and genomic analysis of Symbiopectobacterium purcellii sp. nov. gen. nov., isolated from the leafhopper Empoasca decipiens.</title>
        <authorList>
            <person name="Nadal-Jimenez P."/>
            <person name="Siozios S."/>
            <person name="Halliday N."/>
            <person name="Camara M."/>
            <person name="Hurst G.D.D."/>
        </authorList>
    </citation>
    <scope>NUCLEOTIDE SEQUENCE [LARGE SCALE GENOMIC DNA]</scope>
    <source>
        <strain evidence="1 2">SyEd1</strain>
    </source>
</reference>
<dbReference type="PANTHER" id="PTHR37943:SF1">
    <property type="entry name" value="PROTEIN VES"/>
    <property type="match status" value="1"/>
</dbReference>
<protein>
    <submittedName>
        <fullName evidence="1">HutD family protein</fullName>
    </submittedName>
</protein>
<dbReference type="EMBL" id="CP081864">
    <property type="protein sequence ID" value="QZN95388.1"/>
    <property type="molecule type" value="Genomic_DNA"/>
</dbReference>
<gene>
    <name evidence="1" type="ORF">K6K13_19670</name>
</gene>
<name>A0ABX9AKV1_9ENTR</name>
<dbReference type="Pfam" id="PF05962">
    <property type="entry name" value="HutD"/>
    <property type="match status" value="1"/>
</dbReference>